<evidence type="ECO:0000313" key="3">
    <source>
        <dbReference type="EMBL" id="OGE77604.1"/>
    </source>
</evidence>
<proteinExistence type="predicted"/>
<evidence type="ECO:0000313" key="4">
    <source>
        <dbReference type="Proteomes" id="UP000176578"/>
    </source>
</evidence>
<dbReference type="Pfam" id="PF00710">
    <property type="entry name" value="Asparaginase"/>
    <property type="match status" value="1"/>
</dbReference>
<gene>
    <name evidence="3" type="ORF">A3J19_04445</name>
</gene>
<dbReference type="Gene3D" id="3.40.50.1170">
    <property type="entry name" value="L-asparaginase, N-terminal domain"/>
    <property type="match status" value="1"/>
</dbReference>
<sequence length="176" mass="20278">MKTDKTLVHFILMGGTIDSRWNKRLDAIELNKESAIPDYFEDYQLLDDTTFTQVCTKDSRELTAEDRKNMLKTIEESPSKNIIITHGRFTMPDSARYLKEHLKRKDQTIVFTAATTPLIAFDFSDAPFNLGYAFAKTQHLPAGIYVSLEGRSFTLEEVNEYIKQGKLHEVFSSEER</sequence>
<evidence type="ECO:0000256" key="1">
    <source>
        <dbReference type="PIRSR" id="PIRSR001220-1"/>
    </source>
</evidence>
<comment type="caution">
    <text evidence="3">The sequence shown here is derived from an EMBL/GenBank/DDBJ whole genome shotgun (WGS) entry which is preliminary data.</text>
</comment>
<reference evidence="3 4" key="1">
    <citation type="journal article" date="2016" name="Nat. Commun.">
        <title>Thousands of microbial genomes shed light on interconnected biogeochemical processes in an aquifer system.</title>
        <authorList>
            <person name="Anantharaman K."/>
            <person name="Brown C.T."/>
            <person name="Hug L.A."/>
            <person name="Sharon I."/>
            <person name="Castelle C.J."/>
            <person name="Probst A.J."/>
            <person name="Thomas B.C."/>
            <person name="Singh A."/>
            <person name="Wilkins M.J."/>
            <person name="Karaoz U."/>
            <person name="Brodie E.L."/>
            <person name="Williams K.H."/>
            <person name="Hubbard S.S."/>
            <person name="Banfield J.F."/>
        </authorList>
    </citation>
    <scope>NUCLEOTIDE SEQUENCE [LARGE SCALE GENOMIC DNA]</scope>
</reference>
<dbReference type="SUPFAM" id="SSF53774">
    <property type="entry name" value="Glutaminase/Asparaginase"/>
    <property type="match status" value="1"/>
</dbReference>
<dbReference type="AlphaFoldDB" id="A0A1F5NJ94"/>
<dbReference type="PIRSF" id="PIRSF500176">
    <property type="entry name" value="L_ASNase"/>
    <property type="match status" value="1"/>
</dbReference>
<accession>A0A1F5NJ94</accession>
<organism evidence="3 4">
    <name type="scientific">Candidatus Daviesbacteria bacterium RIFCSPLOWO2_02_FULL_41_8</name>
    <dbReference type="NCBI Taxonomy" id="1797798"/>
    <lineage>
        <taxon>Bacteria</taxon>
        <taxon>Candidatus Daviesiibacteriota</taxon>
    </lineage>
</organism>
<protein>
    <recommendedName>
        <fullName evidence="2">L-asparaginase N-terminal domain-containing protein</fullName>
    </recommendedName>
</protein>
<dbReference type="Proteomes" id="UP000176578">
    <property type="component" value="Unassembled WGS sequence"/>
</dbReference>
<dbReference type="PIRSF" id="PIRSF001220">
    <property type="entry name" value="L-ASNase_gatD"/>
    <property type="match status" value="1"/>
</dbReference>
<name>A0A1F5NJ94_9BACT</name>
<evidence type="ECO:0000259" key="2">
    <source>
        <dbReference type="Pfam" id="PF00710"/>
    </source>
</evidence>
<dbReference type="InterPro" id="IPR036152">
    <property type="entry name" value="Asp/glu_Ase-like_sf"/>
</dbReference>
<dbReference type="InterPro" id="IPR037152">
    <property type="entry name" value="L-asparaginase_N_sf"/>
</dbReference>
<feature type="active site" description="O-isoaspartyl threonine intermediate" evidence="1">
    <location>
        <position position="16"/>
    </location>
</feature>
<feature type="domain" description="L-asparaginase N-terminal" evidence="2">
    <location>
        <begin position="8"/>
        <end position="151"/>
    </location>
</feature>
<dbReference type="EMBL" id="MFDZ01000040">
    <property type="protein sequence ID" value="OGE77604.1"/>
    <property type="molecule type" value="Genomic_DNA"/>
</dbReference>
<dbReference type="InterPro" id="IPR027474">
    <property type="entry name" value="L-asparaginase_N"/>
</dbReference>
<dbReference type="InterPro" id="IPR006034">
    <property type="entry name" value="Asparaginase/glutaminase-like"/>
</dbReference>